<proteinExistence type="predicted"/>
<organism evidence="2 3">
    <name type="scientific">Pomacea canaliculata</name>
    <name type="common">Golden apple snail</name>
    <dbReference type="NCBI Taxonomy" id="400727"/>
    <lineage>
        <taxon>Eukaryota</taxon>
        <taxon>Metazoa</taxon>
        <taxon>Spiralia</taxon>
        <taxon>Lophotrochozoa</taxon>
        <taxon>Mollusca</taxon>
        <taxon>Gastropoda</taxon>
        <taxon>Caenogastropoda</taxon>
        <taxon>Architaenioglossa</taxon>
        <taxon>Ampullarioidea</taxon>
        <taxon>Ampullariidae</taxon>
        <taxon>Pomacea</taxon>
    </lineage>
</organism>
<evidence type="ECO:0000313" key="2">
    <source>
        <dbReference type="EMBL" id="PVD23509.1"/>
    </source>
</evidence>
<protein>
    <submittedName>
        <fullName evidence="2">Uncharacterized protein</fullName>
    </submittedName>
</protein>
<dbReference type="Proteomes" id="UP000245119">
    <property type="component" value="Linkage Group LG10"/>
</dbReference>
<reference evidence="2 3" key="1">
    <citation type="submission" date="2018-04" db="EMBL/GenBank/DDBJ databases">
        <title>The genome of golden apple snail Pomacea canaliculata provides insight into stress tolerance and invasive adaptation.</title>
        <authorList>
            <person name="Liu C."/>
            <person name="Liu B."/>
            <person name="Ren Y."/>
            <person name="Zhang Y."/>
            <person name="Wang H."/>
            <person name="Li S."/>
            <person name="Jiang F."/>
            <person name="Yin L."/>
            <person name="Zhang G."/>
            <person name="Qian W."/>
            <person name="Fan W."/>
        </authorList>
    </citation>
    <scope>NUCLEOTIDE SEQUENCE [LARGE SCALE GENOMIC DNA]</scope>
    <source>
        <strain evidence="2">SZHN2017</strain>
        <tissue evidence="2">Muscle</tissue>
    </source>
</reference>
<evidence type="ECO:0000256" key="1">
    <source>
        <dbReference type="SAM" id="MobiDB-lite"/>
    </source>
</evidence>
<dbReference type="EMBL" id="PZQS01000010">
    <property type="protein sequence ID" value="PVD23509.1"/>
    <property type="molecule type" value="Genomic_DNA"/>
</dbReference>
<name>A0A2T7NQR0_POMCA</name>
<gene>
    <name evidence="2" type="ORF">C0Q70_16781</name>
</gene>
<evidence type="ECO:0000313" key="3">
    <source>
        <dbReference type="Proteomes" id="UP000245119"/>
    </source>
</evidence>
<keyword evidence="3" id="KW-1185">Reference proteome</keyword>
<accession>A0A2T7NQR0</accession>
<dbReference type="AlphaFoldDB" id="A0A2T7NQR0"/>
<feature type="region of interest" description="Disordered" evidence="1">
    <location>
        <begin position="215"/>
        <end position="234"/>
    </location>
</feature>
<sequence>MAMAGPASLDFDFESVLLSWQDVENFLYPDSNPYESSMVHMMTGAATHSSPTAVAPSLAVTSAQSSGPLKGAGAANEVYDDLLDLDFILNNTSDSSMYPEDGTLKVKQEPMAGHDPLPDFHSAFLDIPDIKYDTLTGPVAINSRGQTGVSVVPSSGSPNGATTAATSAGLALKAGQGQTEFKPMVPKMEYQPSACTTYTGTFTVNSHFPDAYLSTHDLSPSRTHLTPGFPRTPR</sequence>
<dbReference type="OrthoDB" id="4748970at2759"/>
<comment type="caution">
    <text evidence="2">The sequence shown here is derived from an EMBL/GenBank/DDBJ whole genome shotgun (WGS) entry which is preliminary data.</text>
</comment>